<sequence>MSMPQNFSKQDAAMKAGVVAVDDCLSTCNAVHATVADMRAVLKGKWQGLAGDMYRNAMEGWENDYRQVVGMLRKIRDMLEHSDKKMTGMEQEIAQYVGPSFGDSSTPMSSVGNQVYNGINPK</sequence>
<dbReference type="InterPro" id="IPR036689">
    <property type="entry name" value="ESAT-6-like_sf"/>
</dbReference>
<proteinExistence type="predicted"/>
<gene>
    <name evidence="1" type="ORF">SAMN05421507_13124</name>
</gene>
<organism evidence="1 2">
    <name type="scientific">Lentzea jiangxiensis</name>
    <dbReference type="NCBI Taxonomy" id="641025"/>
    <lineage>
        <taxon>Bacteria</taxon>
        <taxon>Bacillati</taxon>
        <taxon>Actinomycetota</taxon>
        <taxon>Actinomycetes</taxon>
        <taxon>Pseudonocardiales</taxon>
        <taxon>Pseudonocardiaceae</taxon>
        <taxon>Lentzea</taxon>
    </lineage>
</organism>
<dbReference type="AlphaFoldDB" id="A0A1H0X410"/>
<protein>
    <submittedName>
        <fullName evidence="1">WXG100 family type VII secretion target</fullName>
    </submittedName>
</protein>
<dbReference type="STRING" id="641025.SAMN05421507_13124"/>
<dbReference type="OrthoDB" id="4554345at2"/>
<dbReference type="EMBL" id="FNIX01000031">
    <property type="protein sequence ID" value="SDP97465.1"/>
    <property type="molecule type" value="Genomic_DNA"/>
</dbReference>
<dbReference type="RefSeq" id="WP_090105132.1">
    <property type="nucleotide sequence ID" value="NZ_FNIX01000031.1"/>
</dbReference>
<reference evidence="2" key="1">
    <citation type="submission" date="2016-10" db="EMBL/GenBank/DDBJ databases">
        <authorList>
            <person name="Varghese N."/>
            <person name="Submissions S."/>
        </authorList>
    </citation>
    <scope>NUCLEOTIDE SEQUENCE [LARGE SCALE GENOMIC DNA]</scope>
    <source>
        <strain evidence="2">CGMCC 4.6609</strain>
    </source>
</reference>
<evidence type="ECO:0000313" key="1">
    <source>
        <dbReference type="EMBL" id="SDP97465.1"/>
    </source>
</evidence>
<keyword evidence="2" id="KW-1185">Reference proteome</keyword>
<accession>A0A1H0X410</accession>
<dbReference type="Pfam" id="PF06013">
    <property type="entry name" value="WXG100"/>
    <property type="match status" value="1"/>
</dbReference>
<evidence type="ECO:0000313" key="2">
    <source>
        <dbReference type="Proteomes" id="UP000199691"/>
    </source>
</evidence>
<dbReference type="InterPro" id="IPR010310">
    <property type="entry name" value="T7SS_ESAT-6-like"/>
</dbReference>
<dbReference type="Proteomes" id="UP000199691">
    <property type="component" value="Unassembled WGS sequence"/>
</dbReference>
<name>A0A1H0X410_9PSEU</name>
<dbReference type="Gene3D" id="1.10.287.1060">
    <property type="entry name" value="ESAT-6-like"/>
    <property type="match status" value="1"/>
</dbReference>
<dbReference type="SUPFAM" id="SSF140453">
    <property type="entry name" value="EsxAB dimer-like"/>
    <property type="match status" value="1"/>
</dbReference>